<accession>C0EIN2</accession>
<gene>
    <name evidence="1" type="ORF">CLOSTMETH_03727</name>
</gene>
<dbReference type="Proteomes" id="UP000003340">
    <property type="component" value="Unassembled WGS sequence"/>
</dbReference>
<reference evidence="1 2" key="1">
    <citation type="submission" date="2009-01" db="EMBL/GenBank/DDBJ databases">
        <authorList>
            <person name="Fulton L."/>
            <person name="Clifton S."/>
            <person name="Fulton B."/>
            <person name="Xu J."/>
            <person name="Minx P."/>
            <person name="Pepin K.H."/>
            <person name="Johnson M."/>
            <person name="Bhonagiri V."/>
            <person name="Nash W.E."/>
            <person name="Mardis E.R."/>
            <person name="Wilson R.K."/>
        </authorList>
    </citation>
    <scope>NUCLEOTIDE SEQUENCE [LARGE SCALE GENOMIC DNA]</scope>
    <source>
        <strain evidence="1 2">DSM 5476</strain>
    </source>
</reference>
<comment type="caution">
    <text evidence="1">The sequence shown here is derived from an EMBL/GenBank/DDBJ whole genome shotgun (WGS) entry which is preliminary data.</text>
</comment>
<name>C0EIN2_9FIRM</name>
<proteinExistence type="predicted"/>
<dbReference type="EMBL" id="ACEC01000128">
    <property type="protein sequence ID" value="EEG28678.1"/>
    <property type="molecule type" value="Genomic_DNA"/>
</dbReference>
<dbReference type="AlphaFoldDB" id="C0EIN2"/>
<organism evidence="1 2">
    <name type="scientific">[Clostridium] methylpentosum DSM 5476</name>
    <dbReference type="NCBI Taxonomy" id="537013"/>
    <lineage>
        <taxon>Bacteria</taxon>
        <taxon>Bacillati</taxon>
        <taxon>Bacillota</taxon>
        <taxon>Clostridia</taxon>
        <taxon>Eubacteriales</taxon>
        <taxon>Oscillospiraceae</taxon>
        <taxon>Oscillospiraceae incertae sedis</taxon>
    </lineage>
</organism>
<reference evidence="1 2" key="2">
    <citation type="submission" date="2009-02" db="EMBL/GenBank/DDBJ databases">
        <title>Draft genome sequence of Clostridium methylpentosum (DSM 5476).</title>
        <authorList>
            <person name="Sudarsanam P."/>
            <person name="Ley R."/>
            <person name="Guruge J."/>
            <person name="Turnbaugh P.J."/>
            <person name="Mahowald M."/>
            <person name="Liep D."/>
            <person name="Gordon J."/>
        </authorList>
    </citation>
    <scope>NUCLEOTIDE SEQUENCE [LARGE SCALE GENOMIC DNA]</scope>
    <source>
        <strain evidence="1 2">DSM 5476</strain>
    </source>
</reference>
<protein>
    <submittedName>
        <fullName evidence="1">Uncharacterized protein</fullName>
    </submittedName>
</protein>
<evidence type="ECO:0000313" key="1">
    <source>
        <dbReference type="EMBL" id="EEG28678.1"/>
    </source>
</evidence>
<dbReference type="HOGENOM" id="CLU_3307470_0_0_9"/>
<sequence length="39" mass="4485">MPNHFLTGFDCTLRSSLHFSCRIHKIPLTLKVPTHPLLL</sequence>
<evidence type="ECO:0000313" key="2">
    <source>
        <dbReference type="Proteomes" id="UP000003340"/>
    </source>
</evidence>
<keyword evidence="2" id="KW-1185">Reference proteome</keyword>